<accession>A0A8J6LDP7</accession>
<evidence type="ECO:0000313" key="1">
    <source>
        <dbReference type="EMBL" id="KAH0809286.1"/>
    </source>
</evidence>
<dbReference type="Gene3D" id="3.30.420.10">
    <property type="entry name" value="Ribonuclease H-like superfamily/Ribonuclease H"/>
    <property type="match status" value="1"/>
</dbReference>
<reference evidence="1" key="2">
    <citation type="submission" date="2021-08" db="EMBL/GenBank/DDBJ databases">
        <authorList>
            <person name="Eriksson T."/>
        </authorList>
    </citation>
    <scope>NUCLEOTIDE SEQUENCE</scope>
    <source>
        <strain evidence="1">Stoneville</strain>
        <tissue evidence="1">Whole head</tissue>
    </source>
</reference>
<gene>
    <name evidence="1" type="ORF">GEV33_013504</name>
</gene>
<dbReference type="EMBL" id="JABDTM020028231">
    <property type="protein sequence ID" value="KAH0809286.1"/>
    <property type="molecule type" value="Genomic_DNA"/>
</dbReference>
<protein>
    <submittedName>
        <fullName evidence="1">Uncharacterized protein</fullName>
    </submittedName>
</protein>
<reference evidence="1" key="1">
    <citation type="journal article" date="2020" name="J Insects Food Feed">
        <title>The yellow mealworm (Tenebrio molitor) genome: a resource for the emerging insects as food and feed industry.</title>
        <authorList>
            <person name="Eriksson T."/>
            <person name="Andere A."/>
            <person name="Kelstrup H."/>
            <person name="Emery V."/>
            <person name="Picard C."/>
        </authorList>
    </citation>
    <scope>NUCLEOTIDE SEQUENCE</scope>
    <source>
        <strain evidence="1">Stoneville</strain>
        <tissue evidence="1">Whole head</tissue>
    </source>
</reference>
<dbReference type="AlphaFoldDB" id="A0A8J6LDP7"/>
<name>A0A8J6LDP7_TENMO</name>
<keyword evidence="2" id="KW-1185">Reference proteome</keyword>
<sequence length="473" mass="53116">MKKVLISQEKSVHLDVWCIKLVSVGRKHRTTEKHWLNPIEKIWALVKNHVATYNTTFKLDDVRKLAEAKFEAVTVQQWQNICSHVEKIEVEYMKREYIVDEVEDLIISINGEESDESDFFLSSDEEQVDEKEVQGGSSSSNLADLGCKPSINVNVNVNINVNVVPSTVQKFRIVSLSSEELFMGQIALWKPFQFSFFGMSHSVVHFSSNSANEKLKEINNELGIPLSNTVLHSTNHAGNGVVYELLGSSPHASATAPGVLRKLLEDVFGVHSPPAASTEEGRQCQLPGDRADLITLQSATYDLLHLVVTTGRLYGRAQSTAVPCHEPKMPHPDIRCSGIIPWYLLEVLRIEVSSSLRSESLIFEKRQRCQSLQTVTFLSQIVYDLATTRKSAFVNIYRLQENVTRTIEHEILAATTAATAPQGARVPQRRVDVTVGEKGGEVRMRSWCGSMRSENTLVRPWSVWVTHTVEHLK</sequence>
<evidence type="ECO:0000313" key="2">
    <source>
        <dbReference type="Proteomes" id="UP000719412"/>
    </source>
</evidence>
<comment type="caution">
    <text evidence="1">The sequence shown here is derived from an EMBL/GenBank/DDBJ whole genome shotgun (WGS) entry which is preliminary data.</text>
</comment>
<dbReference type="Proteomes" id="UP000719412">
    <property type="component" value="Unassembled WGS sequence"/>
</dbReference>
<proteinExistence type="predicted"/>
<organism evidence="1 2">
    <name type="scientific">Tenebrio molitor</name>
    <name type="common">Yellow mealworm beetle</name>
    <dbReference type="NCBI Taxonomy" id="7067"/>
    <lineage>
        <taxon>Eukaryota</taxon>
        <taxon>Metazoa</taxon>
        <taxon>Ecdysozoa</taxon>
        <taxon>Arthropoda</taxon>
        <taxon>Hexapoda</taxon>
        <taxon>Insecta</taxon>
        <taxon>Pterygota</taxon>
        <taxon>Neoptera</taxon>
        <taxon>Endopterygota</taxon>
        <taxon>Coleoptera</taxon>
        <taxon>Polyphaga</taxon>
        <taxon>Cucujiformia</taxon>
        <taxon>Tenebrionidae</taxon>
        <taxon>Tenebrio</taxon>
    </lineage>
</organism>
<dbReference type="GO" id="GO:0003676">
    <property type="term" value="F:nucleic acid binding"/>
    <property type="evidence" value="ECO:0007669"/>
    <property type="project" value="InterPro"/>
</dbReference>
<dbReference type="InterPro" id="IPR036397">
    <property type="entry name" value="RNaseH_sf"/>
</dbReference>